<dbReference type="SUPFAM" id="SSF56801">
    <property type="entry name" value="Acetyl-CoA synthetase-like"/>
    <property type="match status" value="1"/>
</dbReference>
<keyword evidence="6" id="KW-1185">Reference proteome</keyword>
<evidence type="ECO:0000256" key="2">
    <source>
        <dbReference type="SAM" id="MobiDB-lite"/>
    </source>
</evidence>
<dbReference type="RefSeq" id="XP_007510368.1">
    <property type="nucleotide sequence ID" value="XM_007510306.1"/>
</dbReference>
<feature type="domain" description="AMP-dependent synthetase/ligase" evidence="3">
    <location>
        <begin position="92"/>
        <end position="487"/>
    </location>
</feature>
<dbReference type="Gene3D" id="3.30.300.30">
    <property type="match status" value="1"/>
</dbReference>
<comment type="similarity">
    <text evidence="1">Belongs to the ATP-dependent AMP-binding enzyme family.</text>
</comment>
<dbReference type="InterPro" id="IPR042099">
    <property type="entry name" value="ANL_N_sf"/>
</dbReference>
<dbReference type="InterPro" id="IPR045851">
    <property type="entry name" value="AMP-bd_C_sf"/>
</dbReference>
<organism evidence="5 6">
    <name type="scientific">Bathycoccus prasinos</name>
    <dbReference type="NCBI Taxonomy" id="41875"/>
    <lineage>
        <taxon>Eukaryota</taxon>
        <taxon>Viridiplantae</taxon>
        <taxon>Chlorophyta</taxon>
        <taxon>Mamiellophyceae</taxon>
        <taxon>Mamiellales</taxon>
        <taxon>Bathycoccaceae</taxon>
        <taxon>Bathycoccus</taxon>
    </lineage>
</organism>
<dbReference type="GO" id="GO:0031956">
    <property type="term" value="F:medium-chain fatty acid-CoA ligase activity"/>
    <property type="evidence" value="ECO:0007669"/>
    <property type="project" value="TreeGrafter"/>
</dbReference>
<dbReference type="GeneID" id="19012845"/>
<sequence>MQPSSSQSALSLARRLVAKSISGTLRGGGERGGVLLTTTSARSTTTSSGKDGDRWGSRRRRKRSQTSVCSAFTTATTTADDDNDILSLLCHTALANPNRPAIASGIHSKGPLDAVTYAKLFNFSHTLARSKVLRDVEIGERVGIYCAPNAEFVASVYAIWMRGAVAVPVSAFGDEADRAHVARDSGMKTCLVPPRRNDEFFRRSGDVKEEEFTCGEAEIRRVHKIPKWALKPCDFQKDWLEDVRQKSDESVGALILYTSGTTGQPKGVLHTRQSLYSQAKTLSDAWEISKKDRLLHCLPLHHVHGLVNGVLASHASGATVEFTDSFKFDPRYFWRRMRNSGPQITMFYGVPTMYAMALRQLDVYDNADRRRREKEEEDGKSVERKEKVSTRSECAEEAKALRLCVSGSAACPPSILDQWNRLTGNQSPLLERYGMTEIGMALSQKLDFSSRAPGSVGEPLANSECKILDDATNELLVKGPGIFKEYWNNTKATEEAFTSDGYFKTGDVVSVSADKKDWRIVGRASVDVLKVGGEKVSALEIEARVLEGLGKTSLKEIAVFGEADENYGERAVAIVAPTDEYKSLENFSDKSFDDEVKAWTRENLTSERWITKTYVVDSIPRNAMGKVNKKSLKATFSSS</sequence>
<dbReference type="InterPro" id="IPR020845">
    <property type="entry name" value="AMP-binding_CS"/>
</dbReference>
<dbReference type="PROSITE" id="PS00455">
    <property type="entry name" value="AMP_BINDING"/>
    <property type="match status" value="1"/>
</dbReference>
<dbReference type="PANTHER" id="PTHR43201">
    <property type="entry name" value="ACYL-COA SYNTHETASE"/>
    <property type="match status" value="1"/>
</dbReference>
<reference evidence="5 6" key="1">
    <citation type="submission" date="2011-10" db="EMBL/GenBank/DDBJ databases">
        <authorList>
            <person name="Genoscope - CEA"/>
        </authorList>
    </citation>
    <scope>NUCLEOTIDE SEQUENCE [LARGE SCALE GENOMIC DNA]</scope>
    <source>
        <strain evidence="5 6">RCC 1105</strain>
    </source>
</reference>
<evidence type="ECO:0000313" key="5">
    <source>
        <dbReference type="EMBL" id="CCO18713.1"/>
    </source>
</evidence>
<dbReference type="Gene3D" id="3.40.50.12780">
    <property type="entry name" value="N-terminal domain of ligase-like"/>
    <property type="match status" value="1"/>
</dbReference>
<evidence type="ECO:0000259" key="3">
    <source>
        <dbReference type="Pfam" id="PF00501"/>
    </source>
</evidence>
<evidence type="ECO:0000256" key="1">
    <source>
        <dbReference type="ARBA" id="ARBA00006432"/>
    </source>
</evidence>
<dbReference type="InterPro" id="IPR000873">
    <property type="entry name" value="AMP-dep_synth/lig_dom"/>
</dbReference>
<feature type="domain" description="AMP-binding enzyme C-terminal" evidence="4">
    <location>
        <begin position="554"/>
        <end position="626"/>
    </location>
</feature>
<dbReference type="Pfam" id="PF00501">
    <property type="entry name" value="AMP-binding"/>
    <property type="match status" value="1"/>
</dbReference>
<feature type="compositionally biased region" description="Low complexity" evidence="2">
    <location>
        <begin position="33"/>
        <end position="49"/>
    </location>
</feature>
<name>K8FAR1_9CHLO</name>
<dbReference type="OrthoDB" id="2962993at2759"/>
<protein>
    <submittedName>
        <fullName evidence="5">Peroxisomal AMP binding enzyme</fullName>
    </submittedName>
</protein>
<dbReference type="Pfam" id="PF13193">
    <property type="entry name" value="AMP-binding_C"/>
    <property type="match status" value="1"/>
</dbReference>
<dbReference type="KEGG" id="bpg:Bathy11g01650"/>
<dbReference type="GO" id="GO:0006631">
    <property type="term" value="P:fatty acid metabolic process"/>
    <property type="evidence" value="ECO:0007669"/>
    <property type="project" value="TreeGrafter"/>
</dbReference>
<feature type="region of interest" description="Disordered" evidence="2">
    <location>
        <begin position="28"/>
        <end position="62"/>
    </location>
</feature>
<proteinExistence type="inferred from homology"/>
<dbReference type="STRING" id="41875.K8FAR1"/>
<gene>
    <name evidence="5" type="ordered locus">Bathy11g01650</name>
</gene>
<dbReference type="eggNOG" id="KOG1176">
    <property type="taxonomic scope" value="Eukaryota"/>
</dbReference>
<dbReference type="EMBL" id="FO082268">
    <property type="protein sequence ID" value="CCO18713.1"/>
    <property type="molecule type" value="Genomic_DNA"/>
</dbReference>
<evidence type="ECO:0000259" key="4">
    <source>
        <dbReference type="Pfam" id="PF13193"/>
    </source>
</evidence>
<evidence type="ECO:0000313" key="6">
    <source>
        <dbReference type="Proteomes" id="UP000198341"/>
    </source>
</evidence>
<dbReference type="InterPro" id="IPR025110">
    <property type="entry name" value="AMP-bd_C"/>
</dbReference>
<dbReference type="PANTHER" id="PTHR43201:SF8">
    <property type="entry name" value="ACYL-COA SYNTHETASE FAMILY MEMBER 3"/>
    <property type="match status" value="1"/>
</dbReference>
<accession>K8FAR1</accession>
<dbReference type="AlphaFoldDB" id="K8FAR1"/>
<dbReference type="Proteomes" id="UP000198341">
    <property type="component" value="Chromosome 11"/>
</dbReference>